<gene>
    <name evidence="3" type="ORF">SAMN04490203_2507</name>
    <name evidence="2" type="ORF">TU78_07095</name>
</gene>
<reference evidence="3 5" key="2">
    <citation type="submission" date="2016-10" db="EMBL/GenBank/DDBJ databases">
        <authorList>
            <person name="Varghese N."/>
            <person name="Submissions S."/>
        </authorList>
    </citation>
    <scope>NUCLEOTIDE SEQUENCE [LARGE SCALE GENOMIC DNA]</scope>
    <source>
        <strain evidence="3 5">BS3652</strain>
    </source>
</reference>
<dbReference type="Proteomes" id="UP000036395">
    <property type="component" value="Unassembled WGS sequence"/>
</dbReference>
<dbReference type="EMBL" id="JYLA01000003">
    <property type="protein sequence ID" value="KMM85127.1"/>
    <property type="molecule type" value="Genomic_DNA"/>
</dbReference>
<feature type="signal peptide" evidence="1">
    <location>
        <begin position="1"/>
        <end position="22"/>
    </location>
</feature>
<protein>
    <submittedName>
        <fullName evidence="3">DsrE/DsrF-like family protein</fullName>
    </submittedName>
    <submittedName>
        <fullName evidence="2">Sulfur reduction protein DsrE</fullName>
    </submittedName>
</protein>
<comment type="caution">
    <text evidence="2">The sequence shown here is derived from an EMBL/GenBank/DDBJ whole genome shotgun (WGS) entry which is preliminary data.</text>
</comment>
<proteinExistence type="predicted"/>
<organism evidence="2 4">
    <name type="scientific">Pseudomonas taetrolens</name>
    <dbReference type="NCBI Taxonomy" id="47884"/>
    <lineage>
        <taxon>Bacteria</taxon>
        <taxon>Pseudomonadati</taxon>
        <taxon>Pseudomonadota</taxon>
        <taxon>Gammaproteobacteria</taxon>
        <taxon>Pseudomonadales</taxon>
        <taxon>Pseudomonadaceae</taxon>
        <taxon>Pseudomonas</taxon>
    </lineage>
</organism>
<evidence type="ECO:0000313" key="5">
    <source>
        <dbReference type="Proteomes" id="UP000183155"/>
    </source>
</evidence>
<keyword evidence="1" id="KW-0732">Signal</keyword>
<dbReference type="Gene3D" id="3.40.1260.10">
    <property type="entry name" value="DsrEFH-like"/>
    <property type="match status" value="1"/>
</dbReference>
<dbReference type="OrthoDB" id="7206705at2"/>
<evidence type="ECO:0000313" key="3">
    <source>
        <dbReference type="EMBL" id="SEC48768.1"/>
    </source>
</evidence>
<sequence length="184" mass="19647">MHRAVKMLSFALLTLTSSQLLAETVPGFWTTPTIQGYGKIHSLPDAAYQPDKAATYKIVFALTKGSKTPADVNPSLDHVARTVNLYVASGVPLSQLKFVAVASGEATTLALNDEAYRSRYGSANPNLPLIAALRRAGVDIAVCGQAVAERQFAYSEVDKSVTTALSALTTITTLEHKGYSLMPM</sequence>
<dbReference type="EMBL" id="FNRS01000001">
    <property type="protein sequence ID" value="SEC48768.1"/>
    <property type="molecule type" value="Genomic_DNA"/>
</dbReference>
<accession>A0A0J6JMU9</accession>
<evidence type="ECO:0000313" key="4">
    <source>
        <dbReference type="Proteomes" id="UP000036395"/>
    </source>
</evidence>
<dbReference type="STRING" id="47884.SAMN04490203_2507"/>
<keyword evidence="5" id="KW-1185">Reference proteome</keyword>
<reference evidence="2 4" key="1">
    <citation type="submission" date="2015-02" db="EMBL/GenBank/DDBJ databases">
        <title>Pseudomonas helleri sp. nov. and Pseudomonas weihenstephanensis sp. nov., isolated from raw cows milk.</title>
        <authorList>
            <person name="von Neubeck M."/>
            <person name="Huptas C."/>
            <person name="Wenning M."/>
            <person name="Scherer S."/>
        </authorList>
    </citation>
    <scope>NUCLEOTIDE SEQUENCE [LARGE SCALE GENOMIC DNA]</scope>
    <source>
        <strain evidence="2 4">DSM 21104</strain>
    </source>
</reference>
<dbReference type="PATRIC" id="fig|47884.3.peg.1824"/>
<dbReference type="PANTHER" id="PTHR37691:SF1">
    <property type="entry name" value="BLR3518 PROTEIN"/>
    <property type="match status" value="1"/>
</dbReference>
<feature type="chain" id="PRO_5005276292" evidence="1">
    <location>
        <begin position="23"/>
        <end position="184"/>
    </location>
</feature>
<dbReference type="InterPro" id="IPR027396">
    <property type="entry name" value="DsrEFH-like"/>
</dbReference>
<dbReference type="Pfam" id="PF02635">
    <property type="entry name" value="DsrE"/>
    <property type="match status" value="1"/>
</dbReference>
<name>A0A0J6JMU9_PSETA</name>
<dbReference type="PANTHER" id="PTHR37691">
    <property type="entry name" value="BLR3518 PROTEIN"/>
    <property type="match status" value="1"/>
</dbReference>
<evidence type="ECO:0000313" key="2">
    <source>
        <dbReference type="EMBL" id="KMM85127.1"/>
    </source>
</evidence>
<dbReference type="Proteomes" id="UP000183155">
    <property type="component" value="Unassembled WGS sequence"/>
</dbReference>
<dbReference type="AlphaFoldDB" id="A0A0J6JMU9"/>
<evidence type="ECO:0000256" key="1">
    <source>
        <dbReference type="SAM" id="SignalP"/>
    </source>
</evidence>
<dbReference type="SUPFAM" id="SSF75169">
    <property type="entry name" value="DsrEFH-like"/>
    <property type="match status" value="1"/>
</dbReference>
<dbReference type="RefSeq" id="WP_048379630.1">
    <property type="nucleotide sequence ID" value="NZ_FNRS01000001.1"/>
</dbReference>
<dbReference type="InterPro" id="IPR003787">
    <property type="entry name" value="Sulphur_relay_DsrE/F-like"/>
</dbReference>